<evidence type="ECO:0000256" key="6">
    <source>
        <dbReference type="ARBA" id="ARBA00022676"/>
    </source>
</evidence>
<dbReference type="Proteomes" id="UP001562065">
    <property type="component" value="Unassembled WGS sequence"/>
</dbReference>
<dbReference type="Pfam" id="PF06832">
    <property type="entry name" value="BiPBP_C"/>
    <property type="match status" value="1"/>
</dbReference>
<evidence type="ECO:0000256" key="4">
    <source>
        <dbReference type="ARBA" id="ARBA00022645"/>
    </source>
</evidence>
<dbReference type="InterPro" id="IPR050396">
    <property type="entry name" value="Glycosyltr_51/Transpeptidase"/>
</dbReference>
<evidence type="ECO:0000256" key="1">
    <source>
        <dbReference type="ARBA" id="ARBA00004752"/>
    </source>
</evidence>
<dbReference type="InterPro" id="IPR036950">
    <property type="entry name" value="PBP_transglycosylase"/>
</dbReference>
<keyword evidence="4" id="KW-0121">Carboxypeptidase</keyword>
<gene>
    <name evidence="15" type="primary">pbpC</name>
    <name evidence="15" type="ORF">AB5I84_11055</name>
</gene>
<keyword evidence="7" id="KW-0808">Transferase</keyword>
<evidence type="ECO:0000313" key="16">
    <source>
        <dbReference type="Proteomes" id="UP001562065"/>
    </source>
</evidence>
<evidence type="ECO:0000259" key="13">
    <source>
        <dbReference type="Pfam" id="PF00912"/>
    </source>
</evidence>
<protein>
    <recommendedName>
        <fullName evidence="10">peptidoglycan glycosyltransferase</fullName>
        <ecNumber evidence="10">2.4.99.28</ecNumber>
    </recommendedName>
</protein>
<evidence type="ECO:0000256" key="7">
    <source>
        <dbReference type="ARBA" id="ARBA00022679"/>
    </source>
</evidence>
<proteinExistence type="inferred from homology"/>
<evidence type="ECO:0000256" key="5">
    <source>
        <dbReference type="ARBA" id="ARBA00022670"/>
    </source>
</evidence>
<keyword evidence="8" id="KW-0378">Hydrolase</keyword>
<evidence type="ECO:0000313" key="15">
    <source>
        <dbReference type="EMBL" id="MEY1662687.1"/>
    </source>
</evidence>
<dbReference type="InterPro" id="IPR001264">
    <property type="entry name" value="Glyco_trans_51"/>
</dbReference>
<dbReference type="RefSeq" id="WP_369455916.1">
    <property type="nucleotide sequence ID" value="NZ_JBGCUO010000001.1"/>
</dbReference>
<dbReference type="SUPFAM" id="SSF56601">
    <property type="entry name" value="beta-lactamase/transpeptidase-like"/>
    <property type="match status" value="1"/>
</dbReference>
<reference evidence="15 16" key="1">
    <citation type="submission" date="2024-07" db="EMBL/GenBank/DDBJ databases">
        <authorList>
            <person name="Ren Q."/>
        </authorList>
    </citation>
    <scope>NUCLEOTIDE SEQUENCE [LARGE SCALE GENOMIC DNA]</scope>
    <source>
        <strain evidence="15 16">REN37</strain>
    </source>
</reference>
<comment type="similarity">
    <text evidence="2">In the C-terminal section; belongs to the transpeptidase family.</text>
</comment>
<dbReference type="Pfam" id="PF00905">
    <property type="entry name" value="Transpeptidase"/>
    <property type="match status" value="1"/>
</dbReference>
<dbReference type="EMBL" id="JBGCUO010000001">
    <property type="protein sequence ID" value="MEY1662687.1"/>
    <property type="molecule type" value="Genomic_DNA"/>
</dbReference>
<accession>A0ABV4AIM2</accession>
<comment type="pathway">
    <text evidence="1">Cell wall biogenesis; peptidoglycan biosynthesis.</text>
</comment>
<dbReference type="Gene3D" id="3.40.710.10">
    <property type="entry name" value="DD-peptidase/beta-lactamase superfamily"/>
    <property type="match status" value="1"/>
</dbReference>
<comment type="similarity">
    <text evidence="3">In the N-terminal section; belongs to the glycosyltransferase 51 family.</text>
</comment>
<feature type="domain" description="Penicillin-binding protein transpeptidase" evidence="12">
    <location>
        <begin position="297"/>
        <end position="543"/>
    </location>
</feature>
<name>A0ABV4AIM2_9GAMM</name>
<sequence length="799" mass="88534">MSRSWRWLTPALLLGAAVLALAWPLPQPLLAPPYARALLDRDGHLLAATIAADGQWRFAPLAEVPERFATALVTFEDQRFFVHPGIDPLALARALRDNLSQRRVVSGASTLTMQLARQVHGQRPRTLTNKIIEAWLALRLELRYSKAELLALYASHAPFGGNVVGLNAAAWRYYDRPPQQLSWAEAATLAVLPNSPALIHPGRRRDALAARRDALLQTLHQRGVLTDLDLAVALAEPLPQAPQPLPRWGEHLLFTLQQQQPQPLYHSTLALPLQRRISQLAAEHGGRLMGEGIQDLAVLVVDHQLGEVVAYVGNHDGADRQRAGGMLDVIQRPRSNGSLLKPLLYGLMLDQGELLPGQLVADVPTHFAGYSPMNYDRDFRGAVRANEALARSLNVPFVRLLRQHGVEPFHRRLRELGLTDLFRPAGEYGLALILGGSESTLWDLVTVYSQLMVAARDGEQGDYRRPRLLQDEVPSPLPARLSQGAAWLTLEALLEVVRPGDDMRWRRFSSSQPIAWKTGTSFGLRDAWAIGSNGRYTVGVWAGNAEGQGVATLAGTATAGPVMLDVFAALGRAAWPARPAAALMAVEVCRDDGFLSDGLCERSTDWAPRGSHYQQVSPHHVRVHRDAAGARVHAGCENPLNMITEAYFQLPPVQEHYWRRQHSGRRIPAWRADCLAGLAEYTDEQPMALVYPQDGTRVLLPVELDGRLGAVLFRAVHRDPQARLQWHLDRRYQGETRVFHDMALRLEPGWHRIRLVDQHGRAVEQWVKALARERMPQAAIETRVPQLGGQDAGGGPAAR</sequence>
<evidence type="ECO:0000256" key="2">
    <source>
        <dbReference type="ARBA" id="ARBA00007090"/>
    </source>
</evidence>
<feature type="domain" description="Penicillin-binding C-terminal" evidence="14">
    <location>
        <begin position="682"/>
        <end position="764"/>
    </location>
</feature>
<dbReference type="InterPro" id="IPR001460">
    <property type="entry name" value="PCN-bd_Tpept"/>
</dbReference>
<dbReference type="PANTHER" id="PTHR32282">
    <property type="entry name" value="BINDING PROTEIN TRANSPEPTIDASE, PUTATIVE-RELATED"/>
    <property type="match status" value="1"/>
</dbReference>
<evidence type="ECO:0000256" key="11">
    <source>
        <dbReference type="ARBA" id="ARBA00049902"/>
    </source>
</evidence>
<organism evidence="15 16">
    <name type="scientific">Isoalcanivorax beigongshangi</name>
    <dbReference type="NCBI Taxonomy" id="3238810"/>
    <lineage>
        <taxon>Bacteria</taxon>
        <taxon>Pseudomonadati</taxon>
        <taxon>Pseudomonadota</taxon>
        <taxon>Gammaproteobacteria</taxon>
        <taxon>Oceanospirillales</taxon>
        <taxon>Alcanivoracaceae</taxon>
        <taxon>Isoalcanivorax</taxon>
    </lineage>
</organism>
<keyword evidence="16" id="KW-1185">Reference proteome</keyword>
<dbReference type="Gene3D" id="1.10.3810.10">
    <property type="entry name" value="Biosynthetic peptidoglycan transglycosylase-like"/>
    <property type="match status" value="1"/>
</dbReference>
<comment type="catalytic activity">
    <reaction evidence="11">
        <text>[GlcNAc-(1-&gt;4)-Mur2Ac(oyl-L-Ala-gamma-D-Glu-L-Lys-D-Ala-D-Ala)](n)-di-trans,octa-cis-undecaprenyl diphosphate + beta-D-GlcNAc-(1-&gt;4)-Mur2Ac(oyl-L-Ala-gamma-D-Glu-L-Lys-D-Ala-D-Ala)-di-trans,octa-cis-undecaprenyl diphosphate = [GlcNAc-(1-&gt;4)-Mur2Ac(oyl-L-Ala-gamma-D-Glu-L-Lys-D-Ala-D-Ala)](n+1)-di-trans,octa-cis-undecaprenyl diphosphate + di-trans,octa-cis-undecaprenyl diphosphate + H(+)</text>
        <dbReference type="Rhea" id="RHEA:23708"/>
        <dbReference type="Rhea" id="RHEA-COMP:9602"/>
        <dbReference type="Rhea" id="RHEA-COMP:9603"/>
        <dbReference type="ChEBI" id="CHEBI:15378"/>
        <dbReference type="ChEBI" id="CHEBI:58405"/>
        <dbReference type="ChEBI" id="CHEBI:60033"/>
        <dbReference type="ChEBI" id="CHEBI:78435"/>
        <dbReference type="EC" id="2.4.99.28"/>
    </reaction>
</comment>
<evidence type="ECO:0000256" key="8">
    <source>
        <dbReference type="ARBA" id="ARBA00022801"/>
    </source>
</evidence>
<keyword evidence="5" id="KW-0645">Protease</keyword>
<dbReference type="InterPro" id="IPR012338">
    <property type="entry name" value="Beta-lactam/transpept-like"/>
</dbReference>
<dbReference type="NCBIfam" id="TIGR02073">
    <property type="entry name" value="PBP_1c"/>
    <property type="match status" value="1"/>
</dbReference>
<evidence type="ECO:0000256" key="3">
    <source>
        <dbReference type="ARBA" id="ARBA00007739"/>
    </source>
</evidence>
<dbReference type="Pfam" id="PF00912">
    <property type="entry name" value="Transgly"/>
    <property type="match status" value="1"/>
</dbReference>
<evidence type="ECO:0000256" key="10">
    <source>
        <dbReference type="ARBA" id="ARBA00044770"/>
    </source>
</evidence>
<dbReference type="EC" id="2.4.99.28" evidence="10"/>
<evidence type="ECO:0000259" key="12">
    <source>
        <dbReference type="Pfam" id="PF00905"/>
    </source>
</evidence>
<dbReference type="InterPro" id="IPR009647">
    <property type="entry name" value="PBP_C"/>
</dbReference>
<dbReference type="InterPro" id="IPR011815">
    <property type="entry name" value="PBP_1c"/>
</dbReference>
<dbReference type="SUPFAM" id="SSF53955">
    <property type="entry name" value="Lysozyme-like"/>
    <property type="match status" value="1"/>
</dbReference>
<dbReference type="PANTHER" id="PTHR32282:SF15">
    <property type="entry name" value="PENICILLIN-BINDING PROTEIN 1C"/>
    <property type="match status" value="1"/>
</dbReference>
<evidence type="ECO:0000256" key="9">
    <source>
        <dbReference type="ARBA" id="ARBA00023268"/>
    </source>
</evidence>
<keyword evidence="6" id="KW-0328">Glycosyltransferase</keyword>
<dbReference type="InterPro" id="IPR023346">
    <property type="entry name" value="Lysozyme-like_dom_sf"/>
</dbReference>
<feature type="domain" description="Glycosyl transferase family 51" evidence="13">
    <location>
        <begin position="52"/>
        <end position="219"/>
    </location>
</feature>
<keyword evidence="9" id="KW-0511">Multifunctional enzyme</keyword>
<comment type="caution">
    <text evidence="15">The sequence shown here is derived from an EMBL/GenBank/DDBJ whole genome shotgun (WGS) entry which is preliminary data.</text>
</comment>
<evidence type="ECO:0000259" key="14">
    <source>
        <dbReference type="Pfam" id="PF06832"/>
    </source>
</evidence>